<dbReference type="Proteomes" id="UP000192491">
    <property type="component" value="Unassembled WGS sequence"/>
</dbReference>
<name>A0A1Y1QWJ8_9GAMM</name>
<proteinExistence type="predicted"/>
<organism evidence="2 3">
    <name type="scientific">Thiothrix lacustris</name>
    <dbReference type="NCBI Taxonomy" id="525917"/>
    <lineage>
        <taxon>Bacteria</taxon>
        <taxon>Pseudomonadati</taxon>
        <taxon>Pseudomonadota</taxon>
        <taxon>Gammaproteobacteria</taxon>
        <taxon>Thiotrichales</taxon>
        <taxon>Thiotrichaceae</taxon>
        <taxon>Thiothrix</taxon>
    </lineage>
</organism>
<evidence type="ECO:0000259" key="1">
    <source>
        <dbReference type="Pfam" id="PF26571"/>
    </source>
</evidence>
<dbReference type="InterPro" id="IPR058593">
    <property type="entry name" value="ARB_07466-like_C"/>
</dbReference>
<dbReference type="SUPFAM" id="SSF53955">
    <property type="entry name" value="Lysozyme-like"/>
    <property type="match status" value="1"/>
</dbReference>
<reference evidence="2 3" key="1">
    <citation type="submission" date="2017-01" db="EMBL/GenBank/DDBJ databases">
        <title>Novel large sulfur bacteria in the metagenomes of groundwater-fed chemosynthetic microbial mats in the Lake Huron basin.</title>
        <authorList>
            <person name="Sharrar A.M."/>
            <person name="Flood B.E."/>
            <person name="Bailey J.V."/>
            <person name="Jones D.S."/>
            <person name="Biddanda B."/>
            <person name="Ruberg S.A."/>
            <person name="Marcus D.N."/>
            <person name="Dick G.J."/>
        </authorList>
    </citation>
    <scope>NUCLEOTIDE SEQUENCE [LARGE SCALE GENOMIC DNA]</scope>
    <source>
        <strain evidence="2">A8</strain>
    </source>
</reference>
<evidence type="ECO:0000313" key="3">
    <source>
        <dbReference type="Proteomes" id="UP000192491"/>
    </source>
</evidence>
<dbReference type="Gene3D" id="1.10.530.10">
    <property type="match status" value="1"/>
</dbReference>
<protein>
    <recommendedName>
        <fullName evidence="1">ARB-07466-like C-terminal domain-containing protein</fullName>
    </recommendedName>
</protein>
<gene>
    <name evidence="2" type="ORF">BWK73_06740</name>
</gene>
<comment type="caution">
    <text evidence="2">The sequence shown here is derived from an EMBL/GenBank/DDBJ whole genome shotgun (WGS) entry which is preliminary data.</text>
</comment>
<dbReference type="Pfam" id="PF26571">
    <property type="entry name" value="VldE"/>
    <property type="match status" value="1"/>
</dbReference>
<feature type="domain" description="ARB-07466-like C-terminal" evidence="1">
    <location>
        <begin position="6"/>
        <end position="46"/>
    </location>
</feature>
<dbReference type="AlphaFoldDB" id="A0A1Y1QWJ8"/>
<dbReference type="EMBL" id="MTEJ01000014">
    <property type="protein sequence ID" value="OQX15432.1"/>
    <property type="molecule type" value="Genomic_DNA"/>
</dbReference>
<sequence>MIPLLHGKANNIIGDPIANWLIINAQAIGIQYIIWNRTYWNGSGHGKKHGFYTAKNPHVDHIHIELNHDGAQRKTKWYGESKSQTSSAQKNNLVSSAEKESRIIELNHYWASKLGWYKYYDKINPLLGFNNYSPIESVFAEGVRQWQLKNKRLRLAADGILGPITWKYMSELLGINNKSTNAIPIGNISGLAFGKGIDQFRRLIPLLNRERNDIPLEFLLGWISVESSGNISKTTSLDERGYFQIHPNESKTMNLNHMALSTNPTYSITAGIKLVKHHAYQAKKLGFTYGTDLFWHIVKLLHWLPHGVQKILVHMREHNINPNTLSWNEFKRHTIRYRTEICQSMKHCNKGWNPLRGIANVDKVFEQGHRLSVDLGL</sequence>
<dbReference type="InterPro" id="IPR023346">
    <property type="entry name" value="Lysozyme-like_dom_sf"/>
</dbReference>
<accession>A0A1Y1QWJ8</accession>
<evidence type="ECO:0000313" key="2">
    <source>
        <dbReference type="EMBL" id="OQX15432.1"/>
    </source>
</evidence>